<dbReference type="Pfam" id="PF06892">
    <property type="entry name" value="Phage_CP76"/>
    <property type="match status" value="1"/>
</dbReference>
<accession>A0A3W9M1E5</accession>
<sequence length="182" mass="19888">MQPKWYVTAVKNMITSLAGGYEEAVDWIGRKETSGDDGTTTSSLMNRLRDDGDQIFPLGWALLLQQAGGSHHIADAVARASGGVFVPLTEVDEVENADINQLLLEAIEQITKYSQQVRIAIEDGVVEPHERLAINDDLYLAISKLQEHATLVYRIFCAPEKSDARECAAPGALANNSSSMEK</sequence>
<gene>
    <name evidence="1" type="ORF">EKD96_12915</name>
</gene>
<dbReference type="EMBL" id="SDIQ01000019">
    <property type="protein sequence ID" value="RXL21430.1"/>
    <property type="molecule type" value="Genomic_DNA"/>
</dbReference>
<protein>
    <recommendedName>
        <fullName evidence="2">DNA-binding protein</fullName>
    </recommendedName>
</protein>
<dbReference type="Proteomes" id="UP000839536">
    <property type="component" value="Unassembled WGS sequence"/>
</dbReference>
<name>A0A3W9M1E5_SALER</name>
<dbReference type="AlphaFoldDB" id="A0A3W9M1E5"/>
<reference evidence="1" key="1">
    <citation type="submission" date="2019-01" db="EMBL/GenBank/DDBJ databases">
        <title>Whole genome sequencing of Salmonella enterica.</title>
        <authorList>
            <person name="Cao G."/>
        </authorList>
    </citation>
    <scope>NUCLEOTIDE SEQUENCE [LARGE SCALE GENOMIC DNA]</scope>
    <source>
        <strain evidence="1">CFSAN074594</strain>
    </source>
</reference>
<evidence type="ECO:0008006" key="2">
    <source>
        <dbReference type="Google" id="ProtNLM"/>
    </source>
</evidence>
<proteinExistence type="predicted"/>
<dbReference type="NCBIfam" id="NF041471">
    <property type="entry name" value="phage_reg_YmfL"/>
    <property type="match status" value="1"/>
</dbReference>
<comment type="caution">
    <text evidence="1">The sequence shown here is derived from an EMBL/GenBank/DDBJ whole genome shotgun (WGS) entry which is preliminary data.</text>
</comment>
<organism evidence="1">
    <name type="scientific">Salmonella enterica</name>
    <name type="common">Salmonella choleraesuis</name>
    <dbReference type="NCBI Taxonomy" id="28901"/>
    <lineage>
        <taxon>Bacteria</taxon>
        <taxon>Pseudomonadati</taxon>
        <taxon>Pseudomonadota</taxon>
        <taxon>Gammaproteobacteria</taxon>
        <taxon>Enterobacterales</taxon>
        <taxon>Enterobacteriaceae</taxon>
        <taxon>Salmonella</taxon>
    </lineage>
</organism>
<evidence type="ECO:0000313" key="1">
    <source>
        <dbReference type="EMBL" id="RXL21430.1"/>
    </source>
</evidence>
<dbReference type="GO" id="GO:0003677">
    <property type="term" value="F:DNA binding"/>
    <property type="evidence" value="ECO:0007669"/>
    <property type="project" value="InterPro"/>
</dbReference>
<dbReference type="InterPro" id="IPR009679">
    <property type="entry name" value="Phage_186_CII-like"/>
</dbReference>
<dbReference type="InterPro" id="IPR048188">
    <property type="entry name" value="YmfL-like"/>
</dbReference>